<keyword evidence="3 6" id="KW-1133">Transmembrane helix</keyword>
<keyword evidence="5" id="KW-0675">Receptor</keyword>
<evidence type="ECO:0000256" key="1">
    <source>
        <dbReference type="ARBA" id="ARBA00004141"/>
    </source>
</evidence>
<evidence type="ECO:0000313" key="8">
    <source>
        <dbReference type="Proteomes" id="UP000192578"/>
    </source>
</evidence>
<dbReference type="GO" id="GO:0016020">
    <property type="term" value="C:membrane"/>
    <property type="evidence" value="ECO:0007669"/>
    <property type="project" value="UniProtKB-SubCell"/>
</dbReference>
<evidence type="ECO:0000256" key="5">
    <source>
        <dbReference type="ARBA" id="ARBA00023170"/>
    </source>
</evidence>
<keyword evidence="2 6" id="KW-0812">Transmembrane</keyword>
<accession>A0A1W0WXN4</accession>
<reference evidence="8" key="1">
    <citation type="submission" date="2017-01" db="EMBL/GenBank/DDBJ databases">
        <title>Comparative genomics of anhydrobiosis in the tardigrade Hypsibius dujardini.</title>
        <authorList>
            <person name="Yoshida Y."/>
            <person name="Koutsovoulos G."/>
            <person name="Laetsch D."/>
            <person name="Stevens L."/>
            <person name="Kumar S."/>
            <person name="Horikawa D."/>
            <person name="Ishino K."/>
            <person name="Komine S."/>
            <person name="Tomita M."/>
            <person name="Blaxter M."/>
            <person name="Arakawa K."/>
        </authorList>
    </citation>
    <scope>NUCLEOTIDE SEQUENCE [LARGE SCALE GENOMIC DNA]</scope>
    <source>
        <strain evidence="8">Z151</strain>
    </source>
</reference>
<name>A0A1W0WXN4_HYPEX</name>
<feature type="transmembrane region" description="Helical" evidence="6">
    <location>
        <begin position="45"/>
        <end position="66"/>
    </location>
</feature>
<comment type="caution">
    <text evidence="7">The sequence shown here is derived from an EMBL/GenBank/DDBJ whole genome shotgun (WGS) entry which is preliminary data.</text>
</comment>
<dbReference type="GO" id="GO:0007606">
    <property type="term" value="P:sensory perception of chemical stimulus"/>
    <property type="evidence" value="ECO:0007669"/>
    <property type="project" value="TreeGrafter"/>
</dbReference>
<dbReference type="OrthoDB" id="5800391at2759"/>
<dbReference type="GO" id="GO:0038023">
    <property type="term" value="F:signaling receptor activity"/>
    <property type="evidence" value="ECO:0007669"/>
    <property type="project" value="UniProtKB-ARBA"/>
</dbReference>
<comment type="subcellular location">
    <subcellularLocation>
        <location evidence="1">Membrane</location>
        <topology evidence="1">Multi-pass membrane protein</topology>
    </subcellularLocation>
</comment>
<dbReference type="EMBL" id="MTYJ01000035">
    <property type="protein sequence ID" value="OQV19926.1"/>
    <property type="molecule type" value="Genomic_DNA"/>
</dbReference>
<proteinExistence type="predicted"/>
<evidence type="ECO:0000256" key="2">
    <source>
        <dbReference type="ARBA" id="ARBA00022692"/>
    </source>
</evidence>
<keyword evidence="4 6" id="KW-0472">Membrane</keyword>
<evidence type="ECO:0000256" key="4">
    <source>
        <dbReference type="ARBA" id="ARBA00023136"/>
    </source>
</evidence>
<feature type="transmembrane region" description="Helical" evidence="6">
    <location>
        <begin position="207"/>
        <end position="226"/>
    </location>
</feature>
<protein>
    <submittedName>
        <fullName evidence="7">Uncharacterized protein</fullName>
    </submittedName>
</protein>
<dbReference type="GO" id="GO:0051606">
    <property type="term" value="P:detection of stimulus"/>
    <property type="evidence" value="ECO:0007669"/>
    <property type="project" value="UniProtKB-ARBA"/>
</dbReference>
<keyword evidence="8" id="KW-1185">Reference proteome</keyword>
<evidence type="ECO:0000313" key="7">
    <source>
        <dbReference type="EMBL" id="OQV19926.1"/>
    </source>
</evidence>
<feature type="transmembrane region" description="Helical" evidence="6">
    <location>
        <begin position="392"/>
        <end position="409"/>
    </location>
</feature>
<dbReference type="PANTHER" id="PTHR21421">
    <property type="entry name" value="GUSTATORY RECEPTOR"/>
    <property type="match status" value="1"/>
</dbReference>
<organism evidence="7 8">
    <name type="scientific">Hypsibius exemplaris</name>
    <name type="common">Freshwater tardigrade</name>
    <dbReference type="NCBI Taxonomy" id="2072580"/>
    <lineage>
        <taxon>Eukaryota</taxon>
        <taxon>Metazoa</taxon>
        <taxon>Ecdysozoa</taxon>
        <taxon>Tardigrada</taxon>
        <taxon>Eutardigrada</taxon>
        <taxon>Parachela</taxon>
        <taxon>Hypsibioidea</taxon>
        <taxon>Hypsibiidae</taxon>
        <taxon>Hypsibius</taxon>
    </lineage>
</organism>
<feature type="transmembrane region" description="Helical" evidence="6">
    <location>
        <begin position="317"/>
        <end position="338"/>
    </location>
</feature>
<dbReference type="AlphaFoldDB" id="A0A1W0WXN4"/>
<dbReference type="PANTHER" id="PTHR21421:SF29">
    <property type="entry name" value="GUSTATORY RECEPTOR 5A FOR TREHALOSE-RELATED"/>
    <property type="match status" value="1"/>
</dbReference>
<evidence type="ECO:0000256" key="6">
    <source>
        <dbReference type="SAM" id="Phobius"/>
    </source>
</evidence>
<feature type="transmembrane region" description="Helical" evidence="6">
    <location>
        <begin position="137"/>
        <end position="157"/>
    </location>
</feature>
<gene>
    <name evidence="7" type="ORF">BV898_06193</name>
</gene>
<dbReference type="Proteomes" id="UP000192578">
    <property type="component" value="Unassembled WGS sequence"/>
</dbReference>
<feature type="transmembrane region" description="Helical" evidence="6">
    <location>
        <begin position="78"/>
        <end position="103"/>
    </location>
</feature>
<feature type="transmembrane region" description="Helical" evidence="6">
    <location>
        <begin position="6"/>
        <end position="25"/>
    </location>
</feature>
<sequence>MKIYHGILVPTSVFTLWNCIGLLPYPVRTDRASPTHRIVKWVLRIWTILILLLYCYFYAIEIIIFTRTYHAELIDLEFFTLVLAIYREYAFVLPIVVLLILFIKRRTVPRLVIAVEASVADILDMAQIKFVRQFHHISLVVILMIAAGSAYCSYAGFDLMISEMRILNPNASWSSRQPLFIVPGKALSYRAVGGIYGSALSYTTLCWSIPAILIVGLVLAIGYGFANIRRELRTLSNESYVKCGCIFEVCQRIARLRHDHRRLRSAVNEINTSVAFIIILSTLGDIIMPVSLISKILQEESKDLQSNFQNECQKYGVYFFSICAILQGMLRIFIFVWMHEQATRAKAHLHDIGLHAVDEAIRDDARSFEQELVENEDEMAVSGNGFFSMTKLFAATLFGINLTYFLLIYQQKDQKGDLDKVSQAQAAAFRRLAAQIESLSQRLNETLRECSVR</sequence>
<evidence type="ECO:0000256" key="3">
    <source>
        <dbReference type="ARBA" id="ARBA00022989"/>
    </source>
</evidence>